<sequence>MWEGEVGMDGQNSSFDATSSDISSEYISSTASLTGTATSSISIVIEFVLASVGKELLYAKVTLHSESVSVLTLRLPPAVTVSPWNPSAEALDVGSPADAFDVDKASVNGGAGMILGRLHFNGVVDDVVAVACVVKATYLGTYFLFNYVAAAARHDLAPEHFGKQSFQDIRFSNRIQLSLCIIVDVRLDALVMNMENNL</sequence>
<accession>A0A1A9UVB6</accession>
<dbReference type="Proteomes" id="UP000078200">
    <property type="component" value="Unassembled WGS sequence"/>
</dbReference>
<organism evidence="1 2">
    <name type="scientific">Glossina austeni</name>
    <name type="common">Savannah tsetse fly</name>
    <dbReference type="NCBI Taxonomy" id="7395"/>
    <lineage>
        <taxon>Eukaryota</taxon>
        <taxon>Metazoa</taxon>
        <taxon>Ecdysozoa</taxon>
        <taxon>Arthropoda</taxon>
        <taxon>Hexapoda</taxon>
        <taxon>Insecta</taxon>
        <taxon>Pterygota</taxon>
        <taxon>Neoptera</taxon>
        <taxon>Endopterygota</taxon>
        <taxon>Diptera</taxon>
        <taxon>Brachycera</taxon>
        <taxon>Muscomorpha</taxon>
        <taxon>Hippoboscoidea</taxon>
        <taxon>Glossinidae</taxon>
        <taxon>Glossina</taxon>
    </lineage>
</organism>
<dbReference type="EnsemblMetazoa" id="GAUT016832-RA">
    <property type="protein sequence ID" value="GAUT016832-PA"/>
    <property type="gene ID" value="GAUT016832"/>
</dbReference>
<protein>
    <submittedName>
        <fullName evidence="1">Uncharacterized protein</fullName>
    </submittedName>
</protein>
<dbReference type="AlphaFoldDB" id="A0A1A9UVB6"/>
<dbReference type="VEuPathDB" id="VectorBase:GAUT016832"/>
<keyword evidence="2" id="KW-1185">Reference proteome</keyword>
<name>A0A1A9UVB6_GLOAU</name>
<proteinExistence type="predicted"/>
<evidence type="ECO:0000313" key="2">
    <source>
        <dbReference type="Proteomes" id="UP000078200"/>
    </source>
</evidence>
<reference evidence="1" key="1">
    <citation type="submission" date="2020-05" db="UniProtKB">
        <authorList>
            <consortium name="EnsemblMetazoa"/>
        </authorList>
    </citation>
    <scope>IDENTIFICATION</scope>
    <source>
        <strain evidence="1">TTRI</strain>
    </source>
</reference>
<evidence type="ECO:0000313" key="1">
    <source>
        <dbReference type="EnsemblMetazoa" id="GAUT016832-PA"/>
    </source>
</evidence>